<dbReference type="EMBL" id="JACAOA010000010">
    <property type="protein sequence ID" value="MBA5729171.1"/>
    <property type="molecule type" value="Genomic_DNA"/>
</dbReference>
<organism evidence="1 2">
    <name type="scientific">Ruoffia halotolerans</name>
    <dbReference type="NCBI Taxonomy" id="2748684"/>
    <lineage>
        <taxon>Bacteria</taxon>
        <taxon>Bacillati</taxon>
        <taxon>Bacillota</taxon>
        <taxon>Bacilli</taxon>
        <taxon>Lactobacillales</taxon>
        <taxon>Aerococcaceae</taxon>
        <taxon>Ruoffia</taxon>
    </lineage>
</organism>
<dbReference type="Gene3D" id="3.40.1190.20">
    <property type="match status" value="1"/>
</dbReference>
<accession>A0A839A5I5</accession>
<reference evidence="1 2" key="1">
    <citation type="submission" date="2020-06" db="EMBL/GenBank/DDBJ databases">
        <title>Reclassification of Facklamia ignava, Facklamia soureckii and Facklami tabacinasalis as Falseniella iganva gen. nov., comb. nov., Hutsoniella ignava gen. nov., comb. nov., and Ruoffia tabacinasalis gen. nov., comb. nov and description of Ruoffia haltotolerans sp. nov., isolated from hypersaline Inland Sea of Qatar.</title>
        <authorList>
            <person name="Fotedar R."/>
            <person name="Sankaranarayanan K."/>
            <person name="Lawson P."/>
            <person name="Caldwell M."/>
            <person name="Zeyara A."/>
            <person name="Al Malki A."/>
            <person name="Ali M."/>
        </authorList>
    </citation>
    <scope>NUCLEOTIDE SEQUENCE [LARGE SCALE GENOMIC DNA]</scope>
    <source>
        <strain evidence="1 2">INB8</strain>
    </source>
</reference>
<evidence type="ECO:0000313" key="1">
    <source>
        <dbReference type="EMBL" id="MBA5729171.1"/>
    </source>
</evidence>
<dbReference type="SUPFAM" id="SSF53613">
    <property type="entry name" value="Ribokinase-like"/>
    <property type="match status" value="1"/>
</dbReference>
<sequence>MANQAVASGLIENLQKETIKTRSVKTVLGVPSGAATITFIDGDNSIIYVAGANKEVKPDQIASNYWT</sequence>
<dbReference type="InterPro" id="IPR029056">
    <property type="entry name" value="Ribokinase-like"/>
</dbReference>
<gene>
    <name evidence="1" type="ORF">HW423_05165</name>
</gene>
<keyword evidence="2" id="KW-1185">Reference proteome</keyword>
<dbReference type="AlphaFoldDB" id="A0A839A5I5"/>
<name>A0A839A5I5_9LACT</name>
<evidence type="ECO:0000313" key="2">
    <source>
        <dbReference type="Proteomes" id="UP000571018"/>
    </source>
</evidence>
<proteinExistence type="predicted"/>
<protein>
    <submittedName>
        <fullName evidence="1">Uncharacterized protein</fullName>
    </submittedName>
</protein>
<dbReference type="Proteomes" id="UP000571018">
    <property type="component" value="Unassembled WGS sequence"/>
</dbReference>
<comment type="caution">
    <text evidence="1">The sequence shown here is derived from an EMBL/GenBank/DDBJ whole genome shotgun (WGS) entry which is preliminary data.</text>
</comment>
<dbReference type="RefSeq" id="WP_218930874.1">
    <property type="nucleotide sequence ID" value="NZ_JACAOA010000010.1"/>
</dbReference>